<keyword evidence="2" id="KW-0808">Transferase</keyword>
<organism evidence="1 3">
    <name type="scientific">Roseovarius indicus</name>
    <dbReference type="NCBI Taxonomy" id="540747"/>
    <lineage>
        <taxon>Bacteria</taxon>
        <taxon>Pseudomonadati</taxon>
        <taxon>Pseudomonadota</taxon>
        <taxon>Alphaproteobacteria</taxon>
        <taxon>Rhodobacterales</taxon>
        <taxon>Roseobacteraceae</taxon>
        <taxon>Roseovarius</taxon>
    </lineage>
</organism>
<dbReference type="PATRIC" id="fig|540747.5.peg.1325"/>
<dbReference type="Gene3D" id="3.40.50.300">
    <property type="entry name" value="P-loop containing nucleotide triphosphate hydrolases"/>
    <property type="match status" value="1"/>
</dbReference>
<proteinExistence type="predicted"/>
<dbReference type="Proteomes" id="UP000051401">
    <property type="component" value="Unassembled WGS sequence"/>
</dbReference>
<evidence type="ECO:0000313" key="2">
    <source>
        <dbReference type="EMBL" id="QEW28111.1"/>
    </source>
</evidence>
<reference evidence="2 4" key="2">
    <citation type="submission" date="2018-08" db="EMBL/GenBank/DDBJ databases">
        <title>Genetic Globetrotter - A new plasmid hitch-hiking vast phylogenetic and geographic distances.</title>
        <authorList>
            <person name="Vollmers J."/>
            <person name="Petersen J."/>
        </authorList>
    </citation>
    <scope>NUCLEOTIDE SEQUENCE [LARGE SCALE GENOMIC DNA]</scope>
    <source>
        <strain evidence="2 4">DSM 26383</strain>
    </source>
</reference>
<dbReference type="GO" id="GO:0016740">
    <property type="term" value="F:transferase activity"/>
    <property type="evidence" value="ECO:0007669"/>
    <property type="project" value="UniProtKB-KW"/>
</dbReference>
<protein>
    <submittedName>
        <fullName evidence="2">Sulfotransferase family protein</fullName>
    </submittedName>
    <submittedName>
        <fullName evidence="1">Type II secretory pathway, pullulanase PulA</fullName>
    </submittedName>
</protein>
<dbReference type="EMBL" id="CP031598">
    <property type="protein sequence ID" value="QEW28111.1"/>
    <property type="molecule type" value="Genomic_DNA"/>
</dbReference>
<dbReference type="STRING" id="540747.SAMN04488031_11238"/>
<dbReference type="RefSeq" id="WP_057818051.1">
    <property type="nucleotide sequence ID" value="NZ_CP031598.1"/>
</dbReference>
<dbReference type="EMBL" id="LAXI01000013">
    <property type="protein sequence ID" value="KRS16474.1"/>
    <property type="molecule type" value="Genomic_DNA"/>
</dbReference>
<gene>
    <name evidence="2" type="ORF">RIdsm_03936</name>
    <name evidence="1" type="ORF">XM52_17915</name>
</gene>
<evidence type="ECO:0000313" key="3">
    <source>
        <dbReference type="Proteomes" id="UP000051401"/>
    </source>
</evidence>
<sequence>MIISPGRNYIFVHIPKTGGTSLALALEGRAMKDDLLIGDTPKARKRRGRVKGVASAGRLWKHSTLRDIDGLVSRAFIAEAFVVTLVRNPWDRVVSYYHWLRGQAFDHPAVGLAKALEFSAFLNHPQTRASLKANPYGSYVQVPEGGERCDRFIRLEAFEADAAPLWAHLGFRLALPHFNASERGEAYQEYYSAADSALVEELCGEDIARFGYAFS</sequence>
<name>A0A0T5P5G7_9RHOB</name>
<evidence type="ECO:0000313" key="4">
    <source>
        <dbReference type="Proteomes" id="UP000325785"/>
    </source>
</evidence>
<accession>A0A0T5P5G7</accession>
<keyword evidence="3" id="KW-1185">Reference proteome</keyword>
<dbReference type="Proteomes" id="UP000325785">
    <property type="component" value="Chromosome"/>
</dbReference>
<reference evidence="1 3" key="1">
    <citation type="submission" date="2015-04" db="EMBL/GenBank/DDBJ databases">
        <title>The draft genome sequence of Roseovarius indicus B108T.</title>
        <authorList>
            <person name="Li G."/>
            <person name="Lai Q."/>
            <person name="Shao Z."/>
            <person name="Yan P."/>
        </authorList>
    </citation>
    <scope>NUCLEOTIDE SEQUENCE [LARGE SCALE GENOMIC DNA]</scope>
    <source>
        <strain evidence="1 3">B108</strain>
    </source>
</reference>
<dbReference type="SUPFAM" id="SSF52540">
    <property type="entry name" value="P-loop containing nucleoside triphosphate hydrolases"/>
    <property type="match status" value="1"/>
</dbReference>
<dbReference type="AlphaFoldDB" id="A0A0T5P5G7"/>
<dbReference type="OrthoDB" id="288532at2"/>
<evidence type="ECO:0000313" key="1">
    <source>
        <dbReference type="EMBL" id="KRS16474.1"/>
    </source>
</evidence>
<dbReference type="InterPro" id="IPR027417">
    <property type="entry name" value="P-loop_NTPase"/>
</dbReference>
<dbReference type="KEGG" id="rid:RIdsm_03936"/>